<dbReference type="PANTHER" id="PTHR11638:SF111">
    <property type="entry name" value="ATP-DEPENDENT CLP PROTEASE ATP-BINDING SUBUNIT CLPA"/>
    <property type="match status" value="1"/>
</dbReference>
<name>A0A917CS06_9GAMM</name>
<dbReference type="CDD" id="cd00009">
    <property type="entry name" value="AAA"/>
    <property type="match status" value="1"/>
</dbReference>
<dbReference type="InterPro" id="IPR036628">
    <property type="entry name" value="Clp_N_dom_sf"/>
</dbReference>
<dbReference type="SMART" id="SM01086">
    <property type="entry name" value="ClpB_D2-small"/>
    <property type="match status" value="1"/>
</dbReference>
<feature type="domain" description="Clp R" evidence="9">
    <location>
        <begin position="1"/>
        <end position="145"/>
    </location>
</feature>
<dbReference type="PRINTS" id="PR00300">
    <property type="entry name" value="CLPPROTEASEA"/>
</dbReference>
<accession>A0A917CS06</accession>
<dbReference type="GO" id="GO:0034605">
    <property type="term" value="P:cellular response to heat"/>
    <property type="evidence" value="ECO:0007669"/>
    <property type="project" value="TreeGrafter"/>
</dbReference>
<evidence type="ECO:0000256" key="8">
    <source>
        <dbReference type="SAM" id="MobiDB-lite"/>
    </source>
</evidence>
<dbReference type="GO" id="GO:0016887">
    <property type="term" value="F:ATP hydrolysis activity"/>
    <property type="evidence" value="ECO:0007669"/>
    <property type="project" value="InterPro"/>
</dbReference>
<dbReference type="Pfam" id="PF02861">
    <property type="entry name" value="Clp_N"/>
    <property type="match status" value="1"/>
</dbReference>
<dbReference type="InterPro" id="IPR027417">
    <property type="entry name" value="P-loop_NTPase"/>
</dbReference>
<feature type="compositionally biased region" description="Basic and acidic residues" evidence="8">
    <location>
        <begin position="153"/>
        <end position="163"/>
    </location>
</feature>
<evidence type="ECO:0000256" key="2">
    <source>
        <dbReference type="ARBA" id="ARBA00022737"/>
    </source>
</evidence>
<dbReference type="InterPro" id="IPR013461">
    <property type="entry name" value="ClpA"/>
</dbReference>
<dbReference type="FunFam" id="3.40.50.300:FF:000025">
    <property type="entry name" value="ATP-dependent Clp protease subunit"/>
    <property type="match status" value="1"/>
</dbReference>
<dbReference type="GO" id="GO:0006508">
    <property type="term" value="P:proteolysis"/>
    <property type="evidence" value="ECO:0007669"/>
    <property type="project" value="UniProtKB-KW"/>
</dbReference>
<dbReference type="Gene3D" id="3.40.50.300">
    <property type="entry name" value="P-loop containing nucleotide triphosphate hydrolases"/>
    <property type="match status" value="2"/>
</dbReference>
<dbReference type="SUPFAM" id="SSF52540">
    <property type="entry name" value="P-loop containing nucleoside triphosphate hydrolases"/>
    <property type="match status" value="2"/>
</dbReference>
<dbReference type="GO" id="GO:0005737">
    <property type="term" value="C:cytoplasm"/>
    <property type="evidence" value="ECO:0007669"/>
    <property type="project" value="TreeGrafter"/>
</dbReference>
<dbReference type="InterPro" id="IPR028299">
    <property type="entry name" value="ClpA/B_CS2"/>
</dbReference>
<dbReference type="Pfam" id="PF00004">
    <property type="entry name" value="AAA"/>
    <property type="match status" value="1"/>
</dbReference>
<reference evidence="10" key="1">
    <citation type="journal article" date="2014" name="Int. J. Syst. Evol. Microbiol.">
        <title>Complete genome sequence of Corynebacterium casei LMG S-19264T (=DSM 44701T), isolated from a smear-ripened cheese.</title>
        <authorList>
            <consortium name="US DOE Joint Genome Institute (JGI-PGF)"/>
            <person name="Walter F."/>
            <person name="Albersmeier A."/>
            <person name="Kalinowski J."/>
            <person name="Ruckert C."/>
        </authorList>
    </citation>
    <scope>NUCLEOTIDE SEQUENCE</scope>
    <source>
        <strain evidence="10">CGMCC 1.12726</strain>
    </source>
</reference>
<dbReference type="Pfam" id="PF17871">
    <property type="entry name" value="AAA_lid_9"/>
    <property type="match status" value="1"/>
</dbReference>
<dbReference type="Pfam" id="PF07724">
    <property type="entry name" value="AAA_2"/>
    <property type="match status" value="1"/>
</dbReference>
<proteinExistence type="inferred from homology"/>
<evidence type="ECO:0000256" key="1">
    <source>
        <dbReference type="ARBA" id="ARBA00008675"/>
    </source>
</evidence>
<reference evidence="10" key="2">
    <citation type="submission" date="2020-09" db="EMBL/GenBank/DDBJ databases">
        <authorList>
            <person name="Sun Q."/>
            <person name="Zhou Y."/>
        </authorList>
    </citation>
    <scope>NUCLEOTIDE SEQUENCE</scope>
    <source>
        <strain evidence="10">CGMCC 1.12726</strain>
    </source>
</reference>
<dbReference type="GO" id="GO:0005524">
    <property type="term" value="F:ATP binding"/>
    <property type="evidence" value="ECO:0007669"/>
    <property type="project" value="UniProtKB-KW"/>
</dbReference>
<dbReference type="CDD" id="cd19499">
    <property type="entry name" value="RecA-like_ClpB_Hsp104-like"/>
    <property type="match status" value="1"/>
</dbReference>
<evidence type="ECO:0000256" key="3">
    <source>
        <dbReference type="ARBA" id="ARBA00022741"/>
    </source>
</evidence>
<dbReference type="Proteomes" id="UP000632858">
    <property type="component" value="Unassembled WGS sequence"/>
</dbReference>
<dbReference type="InterPro" id="IPR003959">
    <property type="entry name" value="ATPase_AAA_core"/>
</dbReference>
<keyword evidence="2 6" id="KW-0677">Repeat</keyword>
<organism evidence="10 11">
    <name type="scientific">Arenimonas maotaiensis</name>
    <dbReference type="NCBI Taxonomy" id="1446479"/>
    <lineage>
        <taxon>Bacteria</taxon>
        <taxon>Pseudomonadati</taxon>
        <taxon>Pseudomonadota</taxon>
        <taxon>Gammaproteobacteria</taxon>
        <taxon>Lysobacterales</taxon>
        <taxon>Lysobacteraceae</taxon>
        <taxon>Arenimonas</taxon>
    </lineage>
</organism>
<keyword evidence="10" id="KW-0645">Protease</keyword>
<keyword evidence="10" id="KW-0378">Hydrolase</keyword>
<dbReference type="SUPFAM" id="SSF81923">
    <property type="entry name" value="Double Clp-N motif"/>
    <property type="match status" value="1"/>
</dbReference>
<dbReference type="InterPro" id="IPR050130">
    <property type="entry name" value="ClpA_ClpB"/>
</dbReference>
<feature type="region of interest" description="Disordered" evidence="8">
    <location>
        <begin position="142"/>
        <end position="163"/>
    </location>
</feature>
<dbReference type="NCBIfam" id="TIGR02639">
    <property type="entry name" value="ClpA"/>
    <property type="match status" value="1"/>
</dbReference>
<evidence type="ECO:0000313" key="10">
    <source>
        <dbReference type="EMBL" id="GGF96964.1"/>
    </source>
</evidence>
<dbReference type="SMART" id="SM00382">
    <property type="entry name" value="AAA"/>
    <property type="match status" value="2"/>
</dbReference>
<dbReference type="Gene3D" id="1.10.8.60">
    <property type="match status" value="2"/>
</dbReference>
<dbReference type="InterPro" id="IPR018368">
    <property type="entry name" value="ClpA/B_CS1"/>
</dbReference>
<dbReference type="PROSITE" id="PS51903">
    <property type="entry name" value="CLP_R"/>
    <property type="match status" value="1"/>
</dbReference>
<dbReference type="Pfam" id="PF10431">
    <property type="entry name" value="ClpB_D2-small"/>
    <property type="match status" value="1"/>
</dbReference>
<dbReference type="InterPro" id="IPR001270">
    <property type="entry name" value="ClpA/B"/>
</dbReference>
<evidence type="ECO:0000256" key="4">
    <source>
        <dbReference type="ARBA" id="ARBA00022840"/>
    </source>
</evidence>
<gene>
    <name evidence="10" type="primary">clpA</name>
    <name evidence="10" type="ORF">GCM10010960_18310</name>
</gene>
<dbReference type="GO" id="GO:0008233">
    <property type="term" value="F:peptidase activity"/>
    <property type="evidence" value="ECO:0007669"/>
    <property type="project" value="UniProtKB-KW"/>
</dbReference>
<comment type="similarity">
    <text evidence="1 7">Belongs to the ClpA/ClpB family.</text>
</comment>
<dbReference type="InterPro" id="IPR041546">
    <property type="entry name" value="ClpA/ClpB_AAA_lid"/>
</dbReference>
<keyword evidence="11" id="KW-1185">Reference proteome</keyword>
<dbReference type="EMBL" id="BMFO01000004">
    <property type="protein sequence ID" value="GGF96964.1"/>
    <property type="molecule type" value="Genomic_DNA"/>
</dbReference>
<comment type="caution">
    <text evidence="10">The sequence shown here is derived from an EMBL/GenBank/DDBJ whole genome shotgun (WGS) entry which is preliminary data.</text>
</comment>
<keyword evidence="5 7" id="KW-0143">Chaperone</keyword>
<protein>
    <submittedName>
        <fullName evidence="10">ATP-dependent Clp protease ATP-binding subunit ClpA</fullName>
    </submittedName>
</protein>
<keyword evidence="3 7" id="KW-0547">Nucleotide-binding</keyword>
<dbReference type="InterPro" id="IPR004176">
    <property type="entry name" value="Clp_R_N"/>
</dbReference>
<evidence type="ECO:0000256" key="5">
    <source>
        <dbReference type="ARBA" id="ARBA00023186"/>
    </source>
</evidence>
<dbReference type="InterPro" id="IPR003593">
    <property type="entry name" value="AAA+_ATPase"/>
</dbReference>
<dbReference type="Gene3D" id="1.10.1780.10">
    <property type="entry name" value="Clp, N-terminal domain"/>
    <property type="match status" value="1"/>
</dbReference>
<sequence length="758" mass="83016">MFSKELEVSIGQCYKQARESRHEFMTVDHLLLALLDNASAAGVLRACGADLDALGAGLRQAIEDNVSVLPEDDARDTQPTLGFQRVLQRAVYHVQSSGKKEVNGANVLVAIFSEKDSHAVYLMQKQDITRLDVVNYLSHGVARGNEPPEEPAEENRAVDGEGESKGNALAEYAANLNELALEGKIDPLIGREEEVERTIQVLCRRRKNNPLYVGDPGVGKTALAEGLAWRIVEGRVPEVLQSAVIWSLDLGALVAGTKYRGDFEKRLKAVLAQLKKEPGAILFIDEIHTIIGAGSASGGTMDASNLIKPVLQNGELRCIGSTTFQEYRGVFEKDRALARRFQKIDVTEPSMSEAVAILNGLKSRFESHHNVSYNADAIQAAVDLSVKHITDRLLPDKAIDVIDEAGARQRLLPEDSRKSVIDMEEIELIVSKMARIPAKQVSASDKDVLRNLDRNLKMLIFGQDPAIETLVAAIKLARSGLGHPERPIGSFLFAGPTGVGKTEVTRQLAMQLGVELVRFDMSEYMEAHSVSRLVGAPPGYVGFDQGGLLTEKIVKTPHCVLLLDEIEKAHPDVYNILLQIMDRGVLTDTNGREANFKNVVIVLTTNAGAQVAARRSMGFVEQNHTTDAMEAIRKQFTPEFRNRLDAIVQFQALAPDHILRVVDKFLIELEALLHEKRVVLSVTPEARQWLAENGFDAAMGARPMARLIQDRIKRPLADELLFGALVNGGRATVAVSGNELVVSALPEAERLLAAPVEP</sequence>
<dbReference type="AlphaFoldDB" id="A0A917CS06"/>
<evidence type="ECO:0000256" key="7">
    <source>
        <dbReference type="RuleBase" id="RU004432"/>
    </source>
</evidence>
<dbReference type="PANTHER" id="PTHR11638">
    <property type="entry name" value="ATP-DEPENDENT CLP PROTEASE"/>
    <property type="match status" value="1"/>
</dbReference>
<evidence type="ECO:0000256" key="6">
    <source>
        <dbReference type="PROSITE-ProRule" id="PRU01251"/>
    </source>
</evidence>
<keyword evidence="4 7" id="KW-0067">ATP-binding</keyword>
<dbReference type="GO" id="GO:0043335">
    <property type="term" value="P:protein unfolding"/>
    <property type="evidence" value="ECO:0007669"/>
    <property type="project" value="InterPro"/>
</dbReference>
<dbReference type="InterPro" id="IPR019489">
    <property type="entry name" value="Clp_ATPase_C"/>
</dbReference>
<dbReference type="PROSITE" id="PS00871">
    <property type="entry name" value="CLPAB_2"/>
    <property type="match status" value="1"/>
</dbReference>
<evidence type="ECO:0000313" key="11">
    <source>
        <dbReference type="Proteomes" id="UP000632858"/>
    </source>
</evidence>
<dbReference type="PROSITE" id="PS00870">
    <property type="entry name" value="CLPAB_1"/>
    <property type="match status" value="1"/>
</dbReference>
<dbReference type="RefSeq" id="WP_188450095.1">
    <property type="nucleotide sequence ID" value="NZ_BMFO01000004.1"/>
</dbReference>
<evidence type="ECO:0000259" key="9">
    <source>
        <dbReference type="PROSITE" id="PS51903"/>
    </source>
</evidence>